<keyword evidence="2" id="KW-1185">Reference proteome</keyword>
<sequence length="588" mass="68079">MPFRAKDTAPQQQHEREIHSQFGLNIKKRELDCAKDFLNQNNCITDVKDAIEFKRNLLLEGEDYEEADQIVRDYLVQILKSKDANSSQINDTISHYNQESFHHYLTTSNSPGIIRIYKRDLGISPENALYVIAAYIIGGDLEASRNVVDRFDIGDALFERFLNNVKTHLSSVEADHLRKIVKYREPHVRSLFKHKKFDDARNLYKEIIAEKVEPDEHIYDAFIFGFLYYNLFQDAMQVWEGINKRGFRPTLRLYNRMIHGFGKKSTYHDAEVIWNNMLNNKIRPDVETYGTMIDTYFQSREGLKAAKLFQQMNNENIPLNVEIFNIMINGFLSLNKVDEAKKMYKMMQEKGIKPDVVTCNALIQRLINLNEALAFEILEDMERSNIKPDAMTLTILVEDFLARKDLEGAQKIIDSFGEYGIEPNMITYGVIINGLIKMGDFAKAQETYNIASKIGKPGIQIESNMLQLHFKLKNFDAAMRAHRKIMRSGYKITEGYYNILIGGFMNAGYSQEAKIFYDQMLSLKIHPNLKTYKTLIKGYLKISDITGASEIVDDIKRVNYLVLNPELKELIEIVEKSLRKKSLSNIIK</sequence>
<evidence type="ECO:0000313" key="1">
    <source>
        <dbReference type="EMBL" id="CAG8561303.1"/>
    </source>
</evidence>
<gene>
    <name evidence="1" type="ORF">ACOLOM_LOCUS5244</name>
</gene>
<name>A0ACA9M1G5_9GLOM</name>
<comment type="caution">
    <text evidence="1">The sequence shown here is derived from an EMBL/GenBank/DDBJ whole genome shotgun (WGS) entry which is preliminary data.</text>
</comment>
<accession>A0ACA9M1G5</accession>
<protein>
    <submittedName>
        <fullName evidence="1">13066_t:CDS:1</fullName>
    </submittedName>
</protein>
<proteinExistence type="predicted"/>
<organism evidence="1 2">
    <name type="scientific">Acaulospora colombiana</name>
    <dbReference type="NCBI Taxonomy" id="27376"/>
    <lineage>
        <taxon>Eukaryota</taxon>
        <taxon>Fungi</taxon>
        <taxon>Fungi incertae sedis</taxon>
        <taxon>Mucoromycota</taxon>
        <taxon>Glomeromycotina</taxon>
        <taxon>Glomeromycetes</taxon>
        <taxon>Diversisporales</taxon>
        <taxon>Acaulosporaceae</taxon>
        <taxon>Acaulospora</taxon>
    </lineage>
</organism>
<dbReference type="EMBL" id="CAJVPT010009412">
    <property type="protein sequence ID" value="CAG8561303.1"/>
    <property type="molecule type" value="Genomic_DNA"/>
</dbReference>
<evidence type="ECO:0000313" key="2">
    <source>
        <dbReference type="Proteomes" id="UP000789525"/>
    </source>
</evidence>
<dbReference type="Proteomes" id="UP000789525">
    <property type="component" value="Unassembled WGS sequence"/>
</dbReference>
<reference evidence="1" key="1">
    <citation type="submission" date="2021-06" db="EMBL/GenBank/DDBJ databases">
        <authorList>
            <person name="Kallberg Y."/>
            <person name="Tangrot J."/>
            <person name="Rosling A."/>
        </authorList>
    </citation>
    <scope>NUCLEOTIDE SEQUENCE</scope>
    <source>
        <strain evidence="1">CL356</strain>
    </source>
</reference>